<dbReference type="PROSITE" id="PS51367">
    <property type="entry name" value="THAUMATIN_2"/>
    <property type="match status" value="1"/>
</dbReference>
<keyword evidence="1" id="KW-1015">Disulfide bond</keyword>
<evidence type="ECO:0000256" key="2">
    <source>
        <dbReference type="SAM" id="SignalP"/>
    </source>
</evidence>
<feature type="signal peptide" evidence="2">
    <location>
        <begin position="1"/>
        <end position="20"/>
    </location>
</feature>
<evidence type="ECO:0000313" key="4">
    <source>
        <dbReference type="Proteomes" id="UP000554482"/>
    </source>
</evidence>
<dbReference type="FunFam" id="2.60.110.10:FF:000004">
    <property type="entry name" value="THAUMATIN-LIKE PROTEIN 1"/>
    <property type="match status" value="1"/>
</dbReference>
<feature type="disulfide bond" evidence="1">
    <location>
        <begin position="89"/>
        <end position="95"/>
    </location>
</feature>
<dbReference type="SMART" id="SM00205">
    <property type="entry name" value="THN"/>
    <property type="match status" value="1"/>
</dbReference>
<feature type="disulfide bond" evidence="1">
    <location>
        <begin position="141"/>
        <end position="224"/>
    </location>
</feature>
<dbReference type="OrthoDB" id="430315at2759"/>
<feature type="chain" id="PRO_5029621570" evidence="2">
    <location>
        <begin position="21"/>
        <end position="236"/>
    </location>
</feature>
<dbReference type="CDD" id="cd09218">
    <property type="entry name" value="TLP-PA"/>
    <property type="match status" value="1"/>
</dbReference>
<dbReference type="Gene3D" id="2.60.110.10">
    <property type="entry name" value="Thaumatin"/>
    <property type="match status" value="1"/>
</dbReference>
<protein>
    <submittedName>
        <fullName evidence="3">Thaumatin-like protein</fullName>
    </submittedName>
</protein>
<comment type="caution">
    <text evidence="3">The sequence shown here is derived from an EMBL/GenBank/DDBJ whole genome shotgun (WGS) entry which is preliminary data.</text>
</comment>
<dbReference type="InterPro" id="IPR037176">
    <property type="entry name" value="Osmotin/thaumatin-like_sf"/>
</dbReference>
<gene>
    <name evidence="3" type="ORF">FRX31_033769</name>
</gene>
<feature type="disulfide bond" evidence="1">
    <location>
        <begin position="154"/>
        <end position="170"/>
    </location>
</feature>
<organism evidence="3 4">
    <name type="scientific">Thalictrum thalictroides</name>
    <name type="common">Rue-anemone</name>
    <name type="synonym">Anemone thalictroides</name>
    <dbReference type="NCBI Taxonomy" id="46969"/>
    <lineage>
        <taxon>Eukaryota</taxon>
        <taxon>Viridiplantae</taxon>
        <taxon>Streptophyta</taxon>
        <taxon>Embryophyta</taxon>
        <taxon>Tracheophyta</taxon>
        <taxon>Spermatophyta</taxon>
        <taxon>Magnoliopsida</taxon>
        <taxon>Ranunculales</taxon>
        <taxon>Ranunculaceae</taxon>
        <taxon>Thalictroideae</taxon>
        <taxon>Thalictrum</taxon>
    </lineage>
</organism>
<evidence type="ECO:0000256" key="1">
    <source>
        <dbReference type="PIRSR" id="PIRSR002703-1"/>
    </source>
</evidence>
<dbReference type="SUPFAM" id="SSF49870">
    <property type="entry name" value="Osmotin, thaumatin-like protein"/>
    <property type="match status" value="1"/>
</dbReference>
<feature type="disulfide bond" evidence="1">
    <location>
        <begin position="146"/>
        <end position="207"/>
    </location>
</feature>
<accession>A0A7J6UWR3</accession>
<dbReference type="PANTHER" id="PTHR31048">
    <property type="entry name" value="OS03G0233200 PROTEIN"/>
    <property type="match status" value="1"/>
</dbReference>
<dbReference type="PRINTS" id="PR00347">
    <property type="entry name" value="THAUMATIN"/>
</dbReference>
<feature type="disulfide bond" evidence="1">
    <location>
        <begin position="174"/>
        <end position="183"/>
    </location>
</feature>
<feature type="disulfide bond" evidence="1">
    <location>
        <begin position="77"/>
        <end position="84"/>
    </location>
</feature>
<reference evidence="3 4" key="1">
    <citation type="submission" date="2020-06" db="EMBL/GenBank/DDBJ databases">
        <title>Transcriptomic and genomic resources for Thalictrum thalictroides and T. hernandezii: Facilitating candidate gene discovery in an emerging model plant lineage.</title>
        <authorList>
            <person name="Arias T."/>
            <person name="Riano-Pachon D.M."/>
            <person name="Di Stilio V.S."/>
        </authorList>
    </citation>
    <scope>NUCLEOTIDE SEQUENCE [LARGE SCALE GENOMIC DNA]</scope>
    <source>
        <strain evidence="4">cv. WT478/WT964</strain>
        <tissue evidence="3">Leaves</tissue>
    </source>
</reference>
<dbReference type="AlphaFoldDB" id="A0A7J6UWR3"/>
<name>A0A7J6UWR3_THATH</name>
<dbReference type="InterPro" id="IPR001938">
    <property type="entry name" value="Thaumatin"/>
</dbReference>
<feature type="disulfide bond" evidence="1">
    <location>
        <begin position="29"/>
        <end position="235"/>
    </location>
</feature>
<dbReference type="PIRSF" id="PIRSF002703">
    <property type="entry name" value="Thaumatin"/>
    <property type="match status" value="1"/>
</dbReference>
<feature type="disulfide bond" evidence="1">
    <location>
        <begin position="184"/>
        <end position="194"/>
    </location>
</feature>
<proteinExistence type="predicted"/>
<dbReference type="Pfam" id="PF00314">
    <property type="entry name" value="Thaumatin"/>
    <property type="match status" value="1"/>
</dbReference>
<dbReference type="EMBL" id="JABWDY010042447">
    <property type="protein sequence ID" value="KAF5176645.1"/>
    <property type="molecule type" value="Genomic_DNA"/>
</dbReference>
<keyword evidence="4" id="KW-1185">Reference proteome</keyword>
<dbReference type="Proteomes" id="UP000554482">
    <property type="component" value="Unassembled WGS sequence"/>
</dbReference>
<evidence type="ECO:0000313" key="3">
    <source>
        <dbReference type="EMBL" id="KAF5176645.1"/>
    </source>
</evidence>
<sequence>MEPKVLYILFLSLMIPGSFSVKFTFKNNCPYTVWPGILTNPDKSLFPTSGFELATGASQSSDAPANWGGRFWARTGCDGHQFTCTTGNCGPTLQCNGAGGTPPTTLAEFTLNGDGGKDFYDVSLVDGFNLPVSITPEGAGCSSTTCSADVNSICPPDLSVKGSDGRIIACKSACLAFDQPQYCCKGEFASPDKCQPTKYSTIFKNACPQAYSYAFDDKTSTFTCPTGANYVIAFCP</sequence>
<keyword evidence="2" id="KW-0732">Signal</keyword>